<accession>A0ABV2I6F9</accession>
<protein>
    <recommendedName>
        <fullName evidence="3">Sulfotransferase family protein</fullName>
    </recommendedName>
</protein>
<reference evidence="1 2" key="1">
    <citation type="submission" date="2024-06" db="EMBL/GenBank/DDBJ databases">
        <title>Genomic Encyclopedia of Type Strains, Phase IV (KMG-IV): sequencing the most valuable type-strain genomes for metagenomic binning, comparative biology and taxonomic classification.</title>
        <authorList>
            <person name="Goeker M."/>
        </authorList>
    </citation>
    <scope>NUCLEOTIDE SEQUENCE [LARGE SCALE GENOMIC DNA]</scope>
    <source>
        <strain evidence="1 2">DSM 28102</strain>
    </source>
</reference>
<keyword evidence="2" id="KW-1185">Reference proteome</keyword>
<dbReference type="Gene3D" id="3.40.50.300">
    <property type="entry name" value="P-loop containing nucleotide triphosphate hydrolases"/>
    <property type="match status" value="1"/>
</dbReference>
<name>A0ABV2I6F9_9HYPH</name>
<evidence type="ECO:0000313" key="1">
    <source>
        <dbReference type="EMBL" id="MET3598511.1"/>
    </source>
</evidence>
<dbReference type="RefSeq" id="WP_354432915.1">
    <property type="nucleotide sequence ID" value="NZ_JBEPLY010000001.1"/>
</dbReference>
<gene>
    <name evidence="1" type="ORF">ABID12_000432</name>
</gene>
<proteinExistence type="predicted"/>
<comment type="caution">
    <text evidence="1">The sequence shown here is derived from an EMBL/GenBank/DDBJ whole genome shotgun (WGS) entry which is preliminary data.</text>
</comment>
<evidence type="ECO:0000313" key="2">
    <source>
        <dbReference type="Proteomes" id="UP001549164"/>
    </source>
</evidence>
<dbReference type="InterPro" id="IPR027417">
    <property type="entry name" value="P-loop_NTPase"/>
</dbReference>
<evidence type="ECO:0008006" key="3">
    <source>
        <dbReference type="Google" id="ProtNLM"/>
    </source>
</evidence>
<sequence>MAPDKQRLFSMPVIVTGTHYSMNTLMGQILSEAPECHVVHEPLNAQPAVGAEQEHWCVCYDDCCYREVRDRLIGFMFGHSLLTETFSRIGRFQSRSDSLRVGKYGLTNLTLALQPWRAVFKYPFRAFSGYFLQKHNGLAIVLCLRHPCAFAQSLKRRDGGGDVKAEKLTDFLRKGGSFVHKNAKETVEKWRFRLAFEGNSTVLKLSGEKTDIFGYGGTS</sequence>
<organism evidence="1 2">
    <name type="scientific">Martelella mangrovi</name>
    <dbReference type="NCBI Taxonomy" id="1397477"/>
    <lineage>
        <taxon>Bacteria</taxon>
        <taxon>Pseudomonadati</taxon>
        <taxon>Pseudomonadota</taxon>
        <taxon>Alphaproteobacteria</taxon>
        <taxon>Hyphomicrobiales</taxon>
        <taxon>Aurantimonadaceae</taxon>
        <taxon>Martelella</taxon>
    </lineage>
</organism>
<dbReference type="SUPFAM" id="SSF52540">
    <property type="entry name" value="P-loop containing nucleoside triphosphate hydrolases"/>
    <property type="match status" value="1"/>
</dbReference>
<dbReference type="Proteomes" id="UP001549164">
    <property type="component" value="Unassembled WGS sequence"/>
</dbReference>
<dbReference type="EMBL" id="JBEPLY010000001">
    <property type="protein sequence ID" value="MET3598511.1"/>
    <property type="molecule type" value="Genomic_DNA"/>
</dbReference>